<reference evidence="6 7" key="1">
    <citation type="journal article" date="2018" name="Int. J. Syst. Evol. Microbiol.">
        <title>Epidermidibacterium keratini gen. nov., sp. nov., a member of the family Sporichthyaceae, isolated from keratin epidermis.</title>
        <authorList>
            <person name="Lee D.G."/>
            <person name="Trujillo M.E."/>
            <person name="Kang S."/>
            <person name="Nam J.J."/>
            <person name="Kim Y.J."/>
        </authorList>
    </citation>
    <scope>NUCLEOTIDE SEQUENCE [LARGE SCALE GENOMIC DNA]</scope>
    <source>
        <strain evidence="6 7">EPI-7</strain>
    </source>
</reference>
<dbReference type="Pfam" id="PF00005">
    <property type="entry name" value="ABC_tran"/>
    <property type="match status" value="2"/>
</dbReference>
<dbReference type="KEGG" id="eke:EK0264_15565"/>
<dbReference type="Gene3D" id="3.40.50.300">
    <property type="entry name" value="P-loop containing nucleotide triphosphate hydrolases"/>
    <property type="match status" value="2"/>
</dbReference>
<evidence type="ECO:0000256" key="4">
    <source>
        <dbReference type="ARBA" id="ARBA00022840"/>
    </source>
</evidence>
<dbReference type="SMART" id="SM00382">
    <property type="entry name" value="AAA"/>
    <property type="match status" value="2"/>
</dbReference>
<keyword evidence="2" id="KW-0677">Repeat</keyword>
<dbReference type="InterPro" id="IPR003593">
    <property type="entry name" value="AAA+_ATPase"/>
</dbReference>
<sequence>MPLLAMRGIAKSFGEVRALREVDFTVGRHEVRGLLGGNGAGKTTLMNVLYGLYGADGGEIEIDGKTVRIDSPRDAMDAGIGMVHQTFLQIDSFTVAENVALGAQGGLGRANLAPVREQIREIGETFGLKVDPDAVVGELPVGIRQRVEIIKALSRGARLLILDEPTTNLTPQEVDVLFAAIEKMVAEGVSVVLITHKIKETMAICHQLTVMRDGAVVGTYDRKEIEPHELAAILAGDAAEGKDATALDPRTRLEVSEEAQQEHDVLVEVDHISADGDFGRQAVDDVSFTMRPGEVLGIAGVAGNGQVELAEALAGARPLTAGSVSVSGRDLSGLPTRQWIRSGVVYVPEDRQRDGILPGGTVAENLMLGNEKNRGRGGLINWREARERAIAAIKDFSIKTPSEQAPAGSLSGGNIQRVILARAFAHEPQLLILHNPTRGLDINSTQFVYDRVRAAAERGCCVLVISEDLDELLALAPTIAVIYNGALVGTRSGAHIDPYELGVLMTGVEAAS</sequence>
<feature type="domain" description="ABC transporter" evidence="5">
    <location>
        <begin position="267"/>
        <end position="509"/>
    </location>
</feature>
<dbReference type="InterPro" id="IPR003439">
    <property type="entry name" value="ABC_transporter-like_ATP-bd"/>
</dbReference>
<evidence type="ECO:0000256" key="1">
    <source>
        <dbReference type="ARBA" id="ARBA00022448"/>
    </source>
</evidence>
<dbReference type="Proteomes" id="UP000463857">
    <property type="component" value="Chromosome"/>
</dbReference>
<keyword evidence="7" id="KW-1185">Reference proteome</keyword>
<dbReference type="InterPro" id="IPR050107">
    <property type="entry name" value="ABC_carbohydrate_import_ATPase"/>
</dbReference>
<name>A0A7L4YRZ5_9ACTN</name>
<evidence type="ECO:0000256" key="2">
    <source>
        <dbReference type="ARBA" id="ARBA00022737"/>
    </source>
</evidence>
<protein>
    <submittedName>
        <fullName evidence="6">ATP-binding cassette domain-containing protein</fullName>
    </submittedName>
</protein>
<evidence type="ECO:0000256" key="3">
    <source>
        <dbReference type="ARBA" id="ARBA00022741"/>
    </source>
</evidence>
<evidence type="ECO:0000259" key="5">
    <source>
        <dbReference type="PROSITE" id="PS50893"/>
    </source>
</evidence>
<dbReference type="PROSITE" id="PS50893">
    <property type="entry name" value="ABC_TRANSPORTER_2"/>
    <property type="match status" value="2"/>
</dbReference>
<dbReference type="EMBL" id="CP047156">
    <property type="protein sequence ID" value="QHC01569.1"/>
    <property type="molecule type" value="Genomic_DNA"/>
</dbReference>
<keyword evidence="4 6" id="KW-0067">ATP-binding</keyword>
<dbReference type="CDD" id="cd03215">
    <property type="entry name" value="ABC_Carb_Monos_II"/>
    <property type="match status" value="1"/>
</dbReference>
<dbReference type="CDD" id="cd03216">
    <property type="entry name" value="ABC_Carb_Monos_I"/>
    <property type="match status" value="1"/>
</dbReference>
<dbReference type="GO" id="GO:0016887">
    <property type="term" value="F:ATP hydrolysis activity"/>
    <property type="evidence" value="ECO:0007669"/>
    <property type="project" value="InterPro"/>
</dbReference>
<dbReference type="InParanoid" id="A0A7L4YRZ5"/>
<keyword evidence="3" id="KW-0547">Nucleotide-binding</keyword>
<proteinExistence type="predicted"/>
<dbReference type="PANTHER" id="PTHR43790">
    <property type="entry name" value="CARBOHYDRATE TRANSPORT ATP-BINDING PROTEIN MG119-RELATED"/>
    <property type="match status" value="1"/>
</dbReference>
<feature type="domain" description="ABC transporter" evidence="5">
    <location>
        <begin position="4"/>
        <end position="238"/>
    </location>
</feature>
<gene>
    <name evidence="6" type="ORF">EK0264_15565</name>
</gene>
<dbReference type="GO" id="GO:0005524">
    <property type="term" value="F:ATP binding"/>
    <property type="evidence" value="ECO:0007669"/>
    <property type="project" value="UniProtKB-KW"/>
</dbReference>
<dbReference type="PANTHER" id="PTHR43790:SF9">
    <property type="entry name" value="GALACTOFURANOSE TRANSPORTER ATP-BINDING PROTEIN YTFR"/>
    <property type="match status" value="1"/>
</dbReference>
<dbReference type="RefSeq" id="WP_159546704.1">
    <property type="nucleotide sequence ID" value="NZ_CP047156.1"/>
</dbReference>
<dbReference type="AlphaFoldDB" id="A0A7L4YRZ5"/>
<organism evidence="6 7">
    <name type="scientific">Epidermidibacterium keratini</name>
    <dbReference type="NCBI Taxonomy" id="1891644"/>
    <lineage>
        <taxon>Bacteria</taxon>
        <taxon>Bacillati</taxon>
        <taxon>Actinomycetota</taxon>
        <taxon>Actinomycetes</taxon>
        <taxon>Sporichthyales</taxon>
        <taxon>Sporichthyaceae</taxon>
        <taxon>Epidermidibacterium</taxon>
    </lineage>
</organism>
<dbReference type="OrthoDB" id="39350at2"/>
<accession>A0A7L4YRZ5</accession>
<dbReference type="PROSITE" id="PS00211">
    <property type="entry name" value="ABC_TRANSPORTER_1"/>
    <property type="match status" value="1"/>
</dbReference>
<evidence type="ECO:0000313" key="6">
    <source>
        <dbReference type="EMBL" id="QHC01569.1"/>
    </source>
</evidence>
<dbReference type="SUPFAM" id="SSF52540">
    <property type="entry name" value="P-loop containing nucleoside triphosphate hydrolases"/>
    <property type="match status" value="2"/>
</dbReference>
<keyword evidence="1" id="KW-0813">Transport</keyword>
<dbReference type="InterPro" id="IPR027417">
    <property type="entry name" value="P-loop_NTPase"/>
</dbReference>
<dbReference type="InterPro" id="IPR017871">
    <property type="entry name" value="ABC_transporter-like_CS"/>
</dbReference>
<evidence type="ECO:0000313" key="7">
    <source>
        <dbReference type="Proteomes" id="UP000463857"/>
    </source>
</evidence>